<accession>A0A5B7GUW4</accession>
<evidence type="ECO:0000313" key="1">
    <source>
        <dbReference type="EMBL" id="MPC61406.1"/>
    </source>
</evidence>
<name>A0A5B7GUW4_PORTR</name>
<reference evidence="1 2" key="1">
    <citation type="submission" date="2019-05" db="EMBL/GenBank/DDBJ databases">
        <title>Another draft genome of Portunus trituberculatus and its Hox gene families provides insights of decapod evolution.</title>
        <authorList>
            <person name="Jeong J.-H."/>
            <person name="Song I."/>
            <person name="Kim S."/>
            <person name="Choi T."/>
            <person name="Kim D."/>
            <person name="Ryu S."/>
            <person name="Kim W."/>
        </authorList>
    </citation>
    <scope>NUCLEOTIDE SEQUENCE [LARGE SCALE GENOMIC DNA]</scope>
    <source>
        <tissue evidence="1">Muscle</tissue>
    </source>
</reference>
<evidence type="ECO:0000313" key="2">
    <source>
        <dbReference type="Proteomes" id="UP000324222"/>
    </source>
</evidence>
<sequence>MKHVAAAHTGRLYRSQTWRMSKHAPRNADDDHESKVAGVMRACMKTPDEAVLLCVPRSSSAVTRLAQRGVENT</sequence>
<organism evidence="1 2">
    <name type="scientific">Portunus trituberculatus</name>
    <name type="common">Swimming crab</name>
    <name type="synonym">Neptunus trituberculatus</name>
    <dbReference type="NCBI Taxonomy" id="210409"/>
    <lineage>
        <taxon>Eukaryota</taxon>
        <taxon>Metazoa</taxon>
        <taxon>Ecdysozoa</taxon>
        <taxon>Arthropoda</taxon>
        <taxon>Crustacea</taxon>
        <taxon>Multicrustacea</taxon>
        <taxon>Malacostraca</taxon>
        <taxon>Eumalacostraca</taxon>
        <taxon>Eucarida</taxon>
        <taxon>Decapoda</taxon>
        <taxon>Pleocyemata</taxon>
        <taxon>Brachyura</taxon>
        <taxon>Eubrachyura</taxon>
        <taxon>Portunoidea</taxon>
        <taxon>Portunidae</taxon>
        <taxon>Portuninae</taxon>
        <taxon>Portunus</taxon>
    </lineage>
</organism>
<proteinExistence type="predicted"/>
<dbReference type="EMBL" id="VSRR010018509">
    <property type="protein sequence ID" value="MPC61406.1"/>
    <property type="molecule type" value="Genomic_DNA"/>
</dbReference>
<dbReference type="AlphaFoldDB" id="A0A5B7GUW4"/>
<keyword evidence="2" id="KW-1185">Reference proteome</keyword>
<comment type="caution">
    <text evidence="1">The sequence shown here is derived from an EMBL/GenBank/DDBJ whole genome shotgun (WGS) entry which is preliminary data.</text>
</comment>
<protein>
    <submittedName>
        <fullName evidence="1">Uncharacterized protein</fullName>
    </submittedName>
</protein>
<gene>
    <name evidence="1" type="ORF">E2C01_055478</name>
</gene>
<dbReference type="Proteomes" id="UP000324222">
    <property type="component" value="Unassembled WGS sequence"/>
</dbReference>